<evidence type="ECO:0000313" key="2">
    <source>
        <dbReference type="Proteomes" id="UP000245119"/>
    </source>
</evidence>
<keyword evidence="2" id="KW-1185">Reference proteome</keyword>
<sequence>MVLYQCAGFAFSMTFSPGQVIPVQMSAEPKKGLLKPRVELVQITRNANICIHHMTDPVAVLSRSARASIRSQKIESYKEYRRAWMPLLEMEAAYGAGTGDSAVVIDNVKIEMKCTFSFIKIIGTAGAIPRNFQLACKVLL</sequence>
<proteinExistence type="predicted"/>
<organism evidence="1 2">
    <name type="scientific">Pomacea canaliculata</name>
    <name type="common">Golden apple snail</name>
    <dbReference type="NCBI Taxonomy" id="400727"/>
    <lineage>
        <taxon>Eukaryota</taxon>
        <taxon>Metazoa</taxon>
        <taxon>Spiralia</taxon>
        <taxon>Lophotrochozoa</taxon>
        <taxon>Mollusca</taxon>
        <taxon>Gastropoda</taxon>
        <taxon>Caenogastropoda</taxon>
        <taxon>Architaenioglossa</taxon>
        <taxon>Ampullarioidea</taxon>
        <taxon>Ampullariidae</taxon>
        <taxon>Pomacea</taxon>
    </lineage>
</organism>
<comment type="caution">
    <text evidence="1">The sequence shown here is derived from an EMBL/GenBank/DDBJ whole genome shotgun (WGS) entry which is preliminary data.</text>
</comment>
<gene>
    <name evidence="1" type="ORF">C0Q70_16396</name>
</gene>
<dbReference type="EMBL" id="PZQS01000010">
    <property type="protein sequence ID" value="PVD23133.1"/>
    <property type="molecule type" value="Genomic_DNA"/>
</dbReference>
<reference evidence="1 2" key="1">
    <citation type="submission" date="2018-04" db="EMBL/GenBank/DDBJ databases">
        <title>The genome of golden apple snail Pomacea canaliculata provides insight into stress tolerance and invasive adaptation.</title>
        <authorList>
            <person name="Liu C."/>
            <person name="Liu B."/>
            <person name="Ren Y."/>
            <person name="Zhang Y."/>
            <person name="Wang H."/>
            <person name="Li S."/>
            <person name="Jiang F."/>
            <person name="Yin L."/>
            <person name="Zhang G."/>
            <person name="Qian W."/>
            <person name="Fan W."/>
        </authorList>
    </citation>
    <scope>NUCLEOTIDE SEQUENCE [LARGE SCALE GENOMIC DNA]</scope>
    <source>
        <strain evidence="1">SZHN2017</strain>
        <tissue evidence="1">Muscle</tissue>
    </source>
</reference>
<name>A0A2T7NPQ8_POMCA</name>
<dbReference type="Proteomes" id="UP000245119">
    <property type="component" value="Linkage Group LG10"/>
</dbReference>
<dbReference type="OrthoDB" id="6287246at2759"/>
<dbReference type="STRING" id="400727.A0A2T7NPQ8"/>
<protein>
    <submittedName>
        <fullName evidence="1">Uncharacterized protein</fullName>
    </submittedName>
</protein>
<accession>A0A2T7NPQ8</accession>
<evidence type="ECO:0000313" key="1">
    <source>
        <dbReference type="EMBL" id="PVD23133.1"/>
    </source>
</evidence>
<dbReference type="AlphaFoldDB" id="A0A2T7NPQ8"/>